<keyword evidence="11" id="KW-1185">Reference proteome</keyword>
<evidence type="ECO:0000256" key="6">
    <source>
        <dbReference type="ARBA" id="ARBA00023180"/>
    </source>
</evidence>
<dbReference type="SMART" id="SM00642">
    <property type="entry name" value="Aamy"/>
    <property type="match status" value="1"/>
</dbReference>
<evidence type="ECO:0000313" key="11">
    <source>
        <dbReference type="Proteomes" id="UP001153620"/>
    </source>
</evidence>
<dbReference type="InterPro" id="IPR006047">
    <property type="entry name" value="GH13_cat_dom"/>
</dbReference>
<organism evidence="10 11">
    <name type="scientific">Chironomus riparius</name>
    <dbReference type="NCBI Taxonomy" id="315576"/>
    <lineage>
        <taxon>Eukaryota</taxon>
        <taxon>Metazoa</taxon>
        <taxon>Ecdysozoa</taxon>
        <taxon>Arthropoda</taxon>
        <taxon>Hexapoda</taxon>
        <taxon>Insecta</taxon>
        <taxon>Pterygota</taxon>
        <taxon>Neoptera</taxon>
        <taxon>Endopterygota</taxon>
        <taxon>Diptera</taxon>
        <taxon>Nematocera</taxon>
        <taxon>Chironomoidea</taxon>
        <taxon>Chironomidae</taxon>
        <taxon>Chironominae</taxon>
        <taxon>Chironomus</taxon>
    </lineage>
</organism>
<evidence type="ECO:0000256" key="7">
    <source>
        <dbReference type="ARBA" id="ARBA00023295"/>
    </source>
</evidence>
<dbReference type="GO" id="GO:0004558">
    <property type="term" value="F:alpha-1,4-glucosidase activity"/>
    <property type="evidence" value="ECO:0007669"/>
    <property type="project" value="UniProtKB-EC"/>
</dbReference>
<dbReference type="InterPro" id="IPR045857">
    <property type="entry name" value="O16G_dom_2"/>
</dbReference>
<keyword evidence="6" id="KW-0325">Glycoprotein</keyword>
<keyword evidence="4 8" id="KW-0732">Signal</keyword>
<comment type="similarity">
    <text evidence="2">Belongs to the glycosyl hydrolase 13 family.</text>
</comment>
<gene>
    <name evidence="10" type="ORF">CHIRRI_LOCUS8199</name>
</gene>
<protein>
    <recommendedName>
        <fullName evidence="3">alpha-glucosidase</fullName>
        <ecNumber evidence="3">3.2.1.20</ecNumber>
    </recommendedName>
</protein>
<dbReference type="SUPFAM" id="SSF51445">
    <property type="entry name" value="(Trans)glycosidases"/>
    <property type="match status" value="1"/>
</dbReference>
<name>A0A9P0IWD5_9DIPT</name>
<feature type="chain" id="PRO_5040260361" description="alpha-glucosidase" evidence="8">
    <location>
        <begin position="20"/>
        <end position="578"/>
    </location>
</feature>
<sequence length="578" mass="66648">MKIFVGIFIIIAASIVAQAAKKDWWERGNFYQIYPRSFKDSDGDGIGDIKGIASKMPYLKEIGMDGVWLSPIFKSPMVDFGYDISNYTDIHWEYGTLADVDNLIKVCKRLGIKLILDFVPNHTSDQHPWFLLSEANDPYYKDFYVWAPAKINSETGEREPPNNWNSIFGNSIWEWNEKRQEYYLHQFLISQPDLNFRSQNVINEMKNVLLFWLDRGIGGVRIDAVPHIFETQFSDGTYPDEALSGECSDTNSTCYLFQNYTRDLPETYNLIYDWHDLLADYTKQHGGDQRIIMTEAYGPLNRILEYYGNSYGRVGSQIPFNFEIMDGVNANSTPADYKTHIDNWLNNMPKGAEFVPNWVVGNHDHHRVVNRFGLNRGDAINMLVQMLPGIAVTYYGEEIVMTDLWIPYNETVDPQAILAGPDSYWEVDRDPCRTPMQWDNSSMAGFSTSRKTWLPVNPNYQTGVNVRNERYKTGSHLNVFRKLVRMRKNRKVLQDGSTVTVADNNLLIIKRETKTSQLFVALNFGTEDQDFAVSDHFVPLKKNYYASVVSDNSNIRQGRYFRSTEKITIPKDAGVIFE</sequence>
<evidence type="ECO:0000256" key="3">
    <source>
        <dbReference type="ARBA" id="ARBA00012741"/>
    </source>
</evidence>
<dbReference type="Gene3D" id="3.90.400.10">
    <property type="entry name" value="Oligo-1,6-glucosidase, Domain 2"/>
    <property type="match status" value="1"/>
</dbReference>
<dbReference type="GO" id="GO:0005975">
    <property type="term" value="P:carbohydrate metabolic process"/>
    <property type="evidence" value="ECO:0007669"/>
    <property type="project" value="InterPro"/>
</dbReference>
<dbReference type="OrthoDB" id="1434354at2759"/>
<keyword evidence="5" id="KW-0378">Hydrolase</keyword>
<feature type="domain" description="Glycosyl hydrolase family 13 catalytic" evidence="9">
    <location>
        <begin position="32"/>
        <end position="433"/>
    </location>
</feature>
<dbReference type="Proteomes" id="UP001153620">
    <property type="component" value="Chromosome 2"/>
</dbReference>
<evidence type="ECO:0000313" key="10">
    <source>
        <dbReference type="EMBL" id="CAH1721951.1"/>
    </source>
</evidence>
<dbReference type="EMBL" id="OU895878">
    <property type="protein sequence ID" value="CAH1721951.1"/>
    <property type="molecule type" value="Genomic_DNA"/>
</dbReference>
<reference evidence="10" key="2">
    <citation type="submission" date="2022-10" db="EMBL/GenBank/DDBJ databases">
        <authorList>
            <consortium name="ENA_rothamsted_submissions"/>
            <consortium name="culmorum"/>
            <person name="King R."/>
        </authorList>
    </citation>
    <scope>NUCLEOTIDE SEQUENCE</scope>
</reference>
<evidence type="ECO:0000256" key="1">
    <source>
        <dbReference type="ARBA" id="ARBA00001657"/>
    </source>
</evidence>
<dbReference type="PANTHER" id="PTHR10357:SF179">
    <property type="entry name" value="NEUTRAL AND BASIC AMINO ACID TRANSPORT PROTEIN RBAT"/>
    <property type="match status" value="1"/>
</dbReference>
<dbReference type="InterPro" id="IPR017853">
    <property type="entry name" value="GH"/>
</dbReference>
<comment type="catalytic activity">
    <reaction evidence="1">
        <text>Hydrolysis of terminal, non-reducing (1-&gt;4)-linked alpha-D-glucose residues with release of alpha-D-glucose.</text>
        <dbReference type="EC" id="3.2.1.20"/>
    </reaction>
</comment>
<proteinExistence type="inferred from homology"/>
<accession>A0A9P0IWD5</accession>
<dbReference type="Pfam" id="PF00128">
    <property type="entry name" value="Alpha-amylase"/>
    <property type="match status" value="1"/>
</dbReference>
<dbReference type="Gene3D" id="3.20.20.80">
    <property type="entry name" value="Glycosidases"/>
    <property type="match status" value="1"/>
</dbReference>
<evidence type="ECO:0000256" key="2">
    <source>
        <dbReference type="ARBA" id="ARBA00008061"/>
    </source>
</evidence>
<dbReference type="FunFam" id="3.90.400.10:FF:000001">
    <property type="entry name" value="Maltase A3, isoform A"/>
    <property type="match status" value="1"/>
</dbReference>
<dbReference type="PANTHER" id="PTHR10357">
    <property type="entry name" value="ALPHA-AMYLASE FAMILY MEMBER"/>
    <property type="match status" value="1"/>
</dbReference>
<reference evidence="10" key="1">
    <citation type="submission" date="2022-01" db="EMBL/GenBank/DDBJ databases">
        <authorList>
            <person name="King R."/>
        </authorList>
    </citation>
    <scope>NUCLEOTIDE SEQUENCE</scope>
</reference>
<evidence type="ECO:0000256" key="4">
    <source>
        <dbReference type="ARBA" id="ARBA00022729"/>
    </source>
</evidence>
<dbReference type="AlphaFoldDB" id="A0A9P0IWD5"/>
<evidence type="ECO:0000259" key="9">
    <source>
        <dbReference type="SMART" id="SM00642"/>
    </source>
</evidence>
<keyword evidence="7" id="KW-0326">Glycosidase</keyword>
<feature type="signal peptide" evidence="8">
    <location>
        <begin position="1"/>
        <end position="19"/>
    </location>
</feature>
<dbReference type="CDD" id="cd11328">
    <property type="entry name" value="AmyAc_maltase"/>
    <property type="match status" value="1"/>
</dbReference>
<evidence type="ECO:0000256" key="8">
    <source>
        <dbReference type="SAM" id="SignalP"/>
    </source>
</evidence>
<evidence type="ECO:0000256" key="5">
    <source>
        <dbReference type="ARBA" id="ARBA00022801"/>
    </source>
</evidence>
<dbReference type="EC" id="3.2.1.20" evidence="3"/>